<sequence length="704" mass="80339">MPTKLNVYINSIILVGFTLLVISLLTTDYSRIEVILALGILAGVLEYFLIELPNGTLFTSSQTFTFIALLFYGVENAVVVELVIFLLTTALLWKKRNIKKNLFNLSLYIICIIVAGLFFEWLYDRESIFHWKTMLLLFAVIGIHSLVNYILIAVVFSTLNNKPYWGTLLNILLDAIYMFLTTSSITLFLVYIYSLKQPLLFFIVTFFVVFCYFLLRYAFGLFINLRKIFLSTMEKFSEVSEMKLLINRGHSTRVGKMARRIAEELKLPMEEIDSIHYAALFHDMGKLQLGEKLFIKRGPLTIEEEREYRNHIELGSKMVKEISGLDKAAEYVFYHHEQWDGNGFPYNLAEESIPLGSRIISVANELDHLLLDPKIKNPKKEFSKLAGNKLDPKLVEVSLNIFMELCLGESVEEVVHEKESVEKKVDSKLSHKLKDSELLSKLSVTHLTFKHQVFIDGKGQEVSLDIEQKLTVLIEKVQVEQRIIREIVENEAGRLYDVYCTQVPDGYQFLLTDITPIFEFEKQKNEQVQTLYRDVIFSVTKGKMELIDMKELNNIVQKQSIGSLPIEKKGDVPLSRQLVQEILTQLNVPSKVAFQILLCTSEVVTNVIKHATSGSIHLFYENGTLKIVVQDKGSGIDLSELPKSTLLAGYSTKVSLGQGFNLLMKMMDKVKLYTSPKGTTVVMEMNLVEMVGTGHFSEKKIVSE</sequence>
<dbReference type="InterPro" id="IPR003607">
    <property type="entry name" value="HD/PDEase_dom"/>
</dbReference>
<feature type="transmembrane region" description="Helical" evidence="1">
    <location>
        <begin position="70"/>
        <end position="93"/>
    </location>
</feature>
<reference evidence="4" key="1">
    <citation type="journal article" date="2019" name="Int. J. Syst. Evol. Microbiol.">
        <title>The Global Catalogue of Microorganisms (GCM) 10K type strain sequencing project: providing services to taxonomists for standard genome sequencing and annotation.</title>
        <authorList>
            <consortium name="The Broad Institute Genomics Platform"/>
            <consortium name="The Broad Institute Genome Sequencing Center for Infectious Disease"/>
            <person name="Wu L."/>
            <person name="Ma J."/>
        </authorList>
    </citation>
    <scope>NUCLEOTIDE SEQUENCE [LARGE SCALE GENOMIC DNA]</scope>
    <source>
        <strain evidence="4">CCUG 49339</strain>
    </source>
</reference>
<feature type="transmembrane region" description="Helical" evidence="1">
    <location>
        <begin position="32"/>
        <end position="50"/>
    </location>
</feature>
<keyword evidence="1" id="KW-0472">Membrane</keyword>
<keyword evidence="1" id="KW-1133">Transmembrane helix</keyword>
<feature type="transmembrane region" description="Helical" evidence="1">
    <location>
        <begin position="171"/>
        <end position="193"/>
    </location>
</feature>
<feature type="transmembrane region" description="Helical" evidence="1">
    <location>
        <begin position="105"/>
        <end position="123"/>
    </location>
</feature>
<gene>
    <name evidence="3" type="ORF">ACFSCX_15205</name>
</gene>
<dbReference type="Gene3D" id="1.10.3210.10">
    <property type="entry name" value="Hypothetical protein af1432"/>
    <property type="match status" value="1"/>
</dbReference>
<feature type="transmembrane region" description="Helical" evidence="1">
    <location>
        <begin position="135"/>
        <end position="159"/>
    </location>
</feature>
<evidence type="ECO:0000313" key="3">
    <source>
        <dbReference type="EMBL" id="MFD1737883.1"/>
    </source>
</evidence>
<keyword evidence="4" id="KW-1185">Reference proteome</keyword>
<dbReference type="PANTHER" id="PTHR45228">
    <property type="entry name" value="CYCLIC DI-GMP PHOSPHODIESTERASE TM_0186-RELATED"/>
    <property type="match status" value="1"/>
</dbReference>
<feature type="transmembrane region" description="Helical" evidence="1">
    <location>
        <begin position="6"/>
        <end position="25"/>
    </location>
</feature>
<dbReference type="Proteomes" id="UP001597214">
    <property type="component" value="Unassembled WGS sequence"/>
</dbReference>
<dbReference type="Pfam" id="PF13487">
    <property type="entry name" value="HD_5"/>
    <property type="match status" value="1"/>
</dbReference>
<evidence type="ECO:0000259" key="2">
    <source>
        <dbReference type="PROSITE" id="PS51832"/>
    </source>
</evidence>
<dbReference type="Pfam" id="PF13581">
    <property type="entry name" value="HATPase_c_2"/>
    <property type="match status" value="1"/>
</dbReference>
<dbReference type="InterPro" id="IPR003594">
    <property type="entry name" value="HATPase_dom"/>
</dbReference>
<dbReference type="PROSITE" id="PS51832">
    <property type="entry name" value="HD_GYP"/>
    <property type="match status" value="1"/>
</dbReference>
<comment type="caution">
    <text evidence="3">The sequence shown here is derived from an EMBL/GenBank/DDBJ whole genome shotgun (WGS) entry which is preliminary data.</text>
</comment>
<dbReference type="CDD" id="cd00077">
    <property type="entry name" value="HDc"/>
    <property type="match status" value="1"/>
</dbReference>
<proteinExistence type="predicted"/>
<dbReference type="SUPFAM" id="SSF55874">
    <property type="entry name" value="ATPase domain of HSP90 chaperone/DNA topoisomerase II/histidine kinase"/>
    <property type="match status" value="1"/>
</dbReference>
<dbReference type="RefSeq" id="WP_377929101.1">
    <property type="nucleotide sequence ID" value="NZ_JBHUEM010000024.1"/>
</dbReference>
<dbReference type="EMBL" id="JBHUEM010000024">
    <property type="protein sequence ID" value="MFD1737883.1"/>
    <property type="molecule type" value="Genomic_DNA"/>
</dbReference>
<dbReference type="InterPro" id="IPR037522">
    <property type="entry name" value="HD_GYP_dom"/>
</dbReference>
<evidence type="ECO:0000313" key="4">
    <source>
        <dbReference type="Proteomes" id="UP001597214"/>
    </source>
</evidence>
<keyword evidence="1" id="KW-0812">Transmembrane</keyword>
<dbReference type="CDD" id="cd16936">
    <property type="entry name" value="HATPase_RsbW-like"/>
    <property type="match status" value="1"/>
</dbReference>
<dbReference type="InterPro" id="IPR052020">
    <property type="entry name" value="Cyclic_di-GMP/3'3'-cGAMP_PDE"/>
</dbReference>
<dbReference type="InterPro" id="IPR036890">
    <property type="entry name" value="HATPase_C_sf"/>
</dbReference>
<evidence type="ECO:0000256" key="1">
    <source>
        <dbReference type="SAM" id="Phobius"/>
    </source>
</evidence>
<accession>A0ABW4LS56</accession>
<feature type="transmembrane region" description="Helical" evidence="1">
    <location>
        <begin position="199"/>
        <end position="225"/>
    </location>
</feature>
<dbReference type="Gene3D" id="3.30.565.10">
    <property type="entry name" value="Histidine kinase-like ATPase, C-terminal domain"/>
    <property type="match status" value="1"/>
</dbReference>
<protein>
    <submittedName>
        <fullName evidence="3">HD domain-containing phosphohydrolase</fullName>
    </submittedName>
</protein>
<dbReference type="SUPFAM" id="SSF109604">
    <property type="entry name" value="HD-domain/PDEase-like"/>
    <property type="match status" value="1"/>
</dbReference>
<organism evidence="3 4">
    <name type="scientific">Bacillus salitolerans</name>
    <dbReference type="NCBI Taxonomy" id="1437434"/>
    <lineage>
        <taxon>Bacteria</taxon>
        <taxon>Bacillati</taxon>
        <taxon>Bacillota</taxon>
        <taxon>Bacilli</taxon>
        <taxon>Bacillales</taxon>
        <taxon>Bacillaceae</taxon>
        <taxon>Bacillus</taxon>
    </lineage>
</organism>
<name>A0ABW4LS56_9BACI</name>
<feature type="domain" description="HD-GYP" evidence="2">
    <location>
        <begin position="225"/>
        <end position="414"/>
    </location>
</feature>